<organism evidence="2 3">
    <name type="scientific">Pseudomyxococcus hansupus</name>
    <dbReference type="NCBI Taxonomy" id="1297742"/>
    <lineage>
        <taxon>Bacteria</taxon>
        <taxon>Pseudomonadati</taxon>
        <taxon>Myxococcota</taxon>
        <taxon>Myxococcia</taxon>
        <taxon>Myxococcales</taxon>
        <taxon>Cystobacterineae</taxon>
        <taxon>Myxococcaceae</taxon>
        <taxon>Pseudomyxococcus</taxon>
    </lineage>
</organism>
<evidence type="ECO:0000256" key="1">
    <source>
        <dbReference type="SAM" id="MobiDB-lite"/>
    </source>
</evidence>
<feature type="compositionally biased region" description="Low complexity" evidence="1">
    <location>
        <begin position="1"/>
        <end position="17"/>
    </location>
</feature>
<sequence>MRVHSAASSGLGSAGTLRRLRGRRASECAGSDARVTSSRCAASSVAARCANGGAPRPPCKSRRGPPSEGLAAANRHARSGGRPGAAE</sequence>
<evidence type="ECO:0000313" key="2">
    <source>
        <dbReference type="EMBL" id="AKQ69111.1"/>
    </source>
</evidence>
<keyword evidence="3" id="KW-1185">Reference proteome</keyword>
<dbReference type="AlphaFoldDB" id="A0A0H4X077"/>
<dbReference type="KEGG" id="mym:A176_006023"/>
<name>A0A0H4X077_9BACT</name>
<dbReference type="Proteomes" id="UP000009026">
    <property type="component" value="Chromosome"/>
</dbReference>
<accession>A0A0H4X077</accession>
<reference evidence="2 3" key="1">
    <citation type="journal article" date="2016" name="PLoS ONE">
        <title>Complete Genome Sequence and Comparative Genomics of a Novel Myxobacterium Myxococcus hansupus.</title>
        <authorList>
            <person name="Sharma G."/>
            <person name="Narwani T."/>
            <person name="Subramanian S."/>
        </authorList>
    </citation>
    <scope>NUCLEOTIDE SEQUENCE [LARGE SCALE GENOMIC DNA]</scope>
    <source>
        <strain evidence="3">mixupus</strain>
    </source>
</reference>
<gene>
    <name evidence="2" type="ORF">A176_006023</name>
</gene>
<dbReference type="EMBL" id="CP012109">
    <property type="protein sequence ID" value="AKQ69111.1"/>
    <property type="molecule type" value="Genomic_DNA"/>
</dbReference>
<dbReference type="PATRIC" id="fig|1297742.4.peg.6115"/>
<evidence type="ECO:0000313" key="3">
    <source>
        <dbReference type="Proteomes" id="UP000009026"/>
    </source>
</evidence>
<proteinExistence type="predicted"/>
<feature type="region of interest" description="Disordered" evidence="1">
    <location>
        <begin position="47"/>
        <end position="87"/>
    </location>
</feature>
<protein>
    <submittedName>
        <fullName evidence="2">Uncharacterized protein</fullName>
    </submittedName>
</protein>
<feature type="region of interest" description="Disordered" evidence="1">
    <location>
        <begin position="1"/>
        <end position="34"/>
    </location>
</feature>
<dbReference type="STRING" id="1297742.A176_006023"/>